<dbReference type="Proteomes" id="UP000199421">
    <property type="component" value="Unassembled WGS sequence"/>
</dbReference>
<keyword evidence="2" id="KW-0479">Metal-binding</keyword>
<dbReference type="GO" id="GO:0051537">
    <property type="term" value="F:2 iron, 2 sulfur cluster binding"/>
    <property type="evidence" value="ECO:0007669"/>
    <property type="project" value="UniProtKB-KW"/>
</dbReference>
<dbReference type="AlphaFoldDB" id="A0A1H7KGK0"/>
<dbReference type="InterPro" id="IPR014349">
    <property type="entry name" value="Rieske_Fe-S_prot"/>
</dbReference>
<dbReference type="GO" id="GO:0046872">
    <property type="term" value="F:metal ion binding"/>
    <property type="evidence" value="ECO:0007669"/>
    <property type="project" value="UniProtKB-KW"/>
</dbReference>
<sequence>MAHKDPYDGGENTPSWKSDFPFQAKKATHVGRREFAKFLALFSGALALTNGAIVIKSLTFPTKPLEGEHFICNESDVAVGSMLQFDIQGSKVIPYILIHLKANEWRAFEQKCTHLTCAVRFREDLQKIECPCHHGFFSPDTGEVLQGPPPRPLPQLEVVIKDGKVFVKENEQKNKV</sequence>
<keyword evidence="8" id="KW-0223">Dioxygenase</keyword>
<keyword evidence="5" id="KW-1015">Disulfide bond</keyword>
<evidence type="ECO:0000313" key="8">
    <source>
        <dbReference type="EMBL" id="SEK85077.1"/>
    </source>
</evidence>
<evidence type="ECO:0000256" key="4">
    <source>
        <dbReference type="ARBA" id="ARBA00023014"/>
    </source>
</evidence>
<protein>
    <submittedName>
        <fullName evidence="8">Ferredoxin subunit of nitrite reductase or a ring-hydroxylating dioxygenase</fullName>
    </submittedName>
</protein>
<evidence type="ECO:0000256" key="1">
    <source>
        <dbReference type="ARBA" id="ARBA00022714"/>
    </source>
</evidence>
<dbReference type="InterPro" id="IPR017941">
    <property type="entry name" value="Rieske_2Fe-2S"/>
</dbReference>
<dbReference type="GO" id="GO:0051213">
    <property type="term" value="F:dioxygenase activity"/>
    <property type="evidence" value="ECO:0007669"/>
    <property type="project" value="UniProtKB-KW"/>
</dbReference>
<dbReference type="CDD" id="cd03467">
    <property type="entry name" value="Rieske"/>
    <property type="match status" value="1"/>
</dbReference>
<dbReference type="RefSeq" id="WP_093320533.1">
    <property type="nucleotide sequence ID" value="NZ_FOAF01000001.1"/>
</dbReference>
<keyword evidence="1" id="KW-0001">2Fe-2S</keyword>
<dbReference type="PROSITE" id="PS51296">
    <property type="entry name" value="RIESKE"/>
    <property type="match status" value="1"/>
</dbReference>
<keyword evidence="4" id="KW-0411">Iron-sulfur</keyword>
<evidence type="ECO:0000259" key="7">
    <source>
        <dbReference type="PROSITE" id="PS51296"/>
    </source>
</evidence>
<evidence type="ECO:0000313" key="9">
    <source>
        <dbReference type="Proteomes" id="UP000199421"/>
    </source>
</evidence>
<reference evidence="9" key="1">
    <citation type="submission" date="2016-10" db="EMBL/GenBank/DDBJ databases">
        <authorList>
            <person name="Varghese N."/>
            <person name="Submissions S."/>
        </authorList>
    </citation>
    <scope>NUCLEOTIDE SEQUENCE [LARGE SCALE GENOMIC DNA]</scope>
    <source>
        <strain evidence="9">DSM 18733</strain>
    </source>
</reference>
<feature type="domain" description="Rieske" evidence="7">
    <location>
        <begin position="69"/>
        <end position="167"/>
    </location>
</feature>
<dbReference type="PANTHER" id="PTHR10134">
    <property type="entry name" value="CYTOCHROME B-C1 COMPLEX SUBUNIT RIESKE, MITOCHONDRIAL"/>
    <property type="match status" value="1"/>
</dbReference>
<keyword evidence="3" id="KW-0408">Iron</keyword>
<keyword evidence="9" id="KW-1185">Reference proteome</keyword>
<dbReference type="OrthoDB" id="9802613at2"/>
<dbReference type="InterPro" id="IPR036922">
    <property type="entry name" value="Rieske_2Fe-2S_sf"/>
</dbReference>
<dbReference type="InterPro" id="IPR005805">
    <property type="entry name" value="Rieske_Fe-S_prot_C"/>
</dbReference>
<evidence type="ECO:0000256" key="5">
    <source>
        <dbReference type="ARBA" id="ARBA00023157"/>
    </source>
</evidence>
<dbReference type="PRINTS" id="PR00162">
    <property type="entry name" value="RIESKE"/>
</dbReference>
<comment type="cofactor">
    <cofactor evidence="6">
        <name>[2Fe-2S] cluster</name>
        <dbReference type="ChEBI" id="CHEBI:190135"/>
    </cofactor>
</comment>
<accession>A0A1H7KGK0</accession>
<evidence type="ECO:0000256" key="2">
    <source>
        <dbReference type="ARBA" id="ARBA00022723"/>
    </source>
</evidence>
<gene>
    <name evidence="8" type="ORF">SAMN05661044_01319</name>
</gene>
<evidence type="ECO:0000256" key="6">
    <source>
        <dbReference type="ARBA" id="ARBA00034078"/>
    </source>
</evidence>
<evidence type="ECO:0000256" key="3">
    <source>
        <dbReference type="ARBA" id="ARBA00023004"/>
    </source>
</evidence>
<dbReference type="Gene3D" id="2.102.10.10">
    <property type="entry name" value="Rieske [2Fe-2S] iron-sulphur domain"/>
    <property type="match status" value="1"/>
</dbReference>
<dbReference type="Pfam" id="PF00355">
    <property type="entry name" value="Rieske"/>
    <property type="match status" value="1"/>
</dbReference>
<dbReference type="GO" id="GO:0016020">
    <property type="term" value="C:membrane"/>
    <property type="evidence" value="ECO:0007669"/>
    <property type="project" value="InterPro"/>
</dbReference>
<name>A0A1H7KGK0_OLID1</name>
<dbReference type="STRING" id="407022.SAMN05661044_01319"/>
<organism evidence="8 9">
    <name type="scientific">Olivibacter domesticus</name>
    <name type="common">Pseudosphingobacterium domesticum</name>
    <dbReference type="NCBI Taxonomy" id="407022"/>
    <lineage>
        <taxon>Bacteria</taxon>
        <taxon>Pseudomonadati</taxon>
        <taxon>Bacteroidota</taxon>
        <taxon>Sphingobacteriia</taxon>
        <taxon>Sphingobacteriales</taxon>
        <taxon>Sphingobacteriaceae</taxon>
        <taxon>Olivibacter</taxon>
    </lineage>
</organism>
<proteinExistence type="predicted"/>
<dbReference type="SUPFAM" id="SSF50022">
    <property type="entry name" value="ISP domain"/>
    <property type="match status" value="1"/>
</dbReference>
<keyword evidence="8" id="KW-0560">Oxidoreductase</keyword>
<dbReference type="EMBL" id="FOAF01000001">
    <property type="protein sequence ID" value="SEK85077.1"/>
    <property type="molecule type" value="Genomic_DNA"/>
</dbReference>